<name>A0AAW5Q8H3_9ACTN</name>
<dbReference type="GO" id="GO:0005524">
    <property type="term" value="F:ATP binding"/>
    <property type="evidence" value="ECO:0007669"/>
    <property type="project" value="UniProtKB-UniRule"/>
</dbReference>
<dbReference type="GO" id="GO:0008556">
    <property type="term" value="F:P-type potassium transmembrane transporter activity"/>
    <property type="evidence" value="ECO:0007669"/>
    <property type="project" value="InterPro"/>
</dbReference>
<comment type="caution">
    <text evidence="12">The sequence shown here is derived from an EMBL/GenBank/DDBJ whole genome shotgun (WGS) entry which is preliminary data.</text>
</comment>
<dbReference type="RefSeq" id="WP_259842298.1">
    <property type="nucleotide sequence ID" value="NZ_JALXTB010000021.1"/>
</dbReference>
<evidence type="ECO:0000256" key="11">
    <source>
        <dbReference type="HAMAP-Rule" id="MF_00276"/>
    </source>
</evidence>
<sequence length="222" mass="23359">MSTLTTALRQLRPALVVVALFTLLCGLAYPVSVWGLSRIDSASAEGSIIRDSYGCPVGSALLATDPQTRPGQPDPYFHARVAGSGDQTDPTLAAMAPGDPVAGAPSNLGPSNPDLAQWVTTRREVIAQREGVDPHQVPVDAVTASGSGLDPHISPEYAAIQVDRVARENNLSPARVRDLVAEHTDRRQLGFLGQPRVRVTELNVALGLTTPGCAENTQSPQG</sequence>
<evidence type="ECO:0000256" key="1">
    <source>
        <dbReference type="ARBA" id="ARBA00022448"/>
    </source>
</evidence>
<dbReference type="HAMAP" id="MF_00276">
    <property type="entry name" value="KdpC"/>
    <property type="match status" value="1"/>
</dbReference>
<organism evidence="12 13">
    <name type="scientific">Dietzia cinnamea</name>
    <dbReference type="NCBI Taxonomy" id="321318"/>
    <lineage>
        <taxon>Bacteria</taxon>
        <taxon>Bacillati</taxon>
        <taxon>Actinomycetota</taxon>
        <taxon>Actinomycetes</taxon>
        <taxon>Mycobacteriales</taxon>
        <taxon>Dietziaceae</taxon>
        <taxon>Dietzia</taxon>
    </lineage>
</organism>
<proteinExistence type="inferred from homology"/>
<keyword evidence="6 11" id="KW-0067">ATP-binding</keyword>
<dbReference type="GO" id="GO:0005886">
    <property type="term" value="C:plasma membrane"/>
    <property type="evidence" value="ECO:0007669"/>
    <property type="project" value="UniProtKB-SubCell"/>
</dbReference>
<comment type="function">
    <text evidence="11">Part of the high-affinity ATP-driven potassium transport (or Kdp) system, which catalyzes the hydrolysis of ATP coupled with the electrogenic transport of potassium into the cytoplasm. This subunit acts as a catalytic chaperone that increases the ATP-binding affinity of the ATP-hydrolyzing subunit KdpB by the formation of a transient KdpB/KdpC/ATP ternary complex.</text>
</comment>
<keyword evidence="4 11" id="KW-0812">Transmembrane</keyword>
<evidence type="ECO:0000256" key="10">
    <source>
        <dbReference type="ARBA" id="ARBA00023136"/>
    </source>
</evidence>
<dbReference type="PANTHER" id="PTHR30042">
    <property type="entry name" value="POTASSIUM-TRANSPORTING ATPASE C CHAIN"/>
    <property type="match status" value="1"/>
</dbReference>
<keyword evidence="1 11" id="KW-0813">Transport</keyword>
<evidence type="ECO:0000256" key="3">
    <source>
        <dbReference type="ARBA" id="ARBA00022538"/>
    </source>
</evidence>
<evidence type="ECO:0000313" key="13">
    <source>
        <dbReference type="Proteomes" id="UP001206890"/>
    </source>
</evidence>
<keyword evidence="9 11" id="KW-0406">Ion transport</keyword>
<dbReference type="InterPro" id="IPR003820">
    <property type="entry name" value="KdpC"/>
</dbReference>
<dbReference type="PIRSF" id="PIRSF001296">
    <property type="entry name" value="K_ATPase_KdpC"/>
    <property type="match status" value="1"/>
</dbReference>
<keyword evidence="2 11" id="KW-1003">Cell membrane</keyword>
<evidence type="ECO:0000256" key="8">
    <source>
        <dbReference type="ARBA" id="ARBA00022989"/>
    </source>
</evidence>
<evidence type="ECO:0000256" key="9">
    <source>
        <dbReference type="ARBA" id="ARBA00023065"/>
    </source>
</evidence>
<evidence type="ECO:0000256" key="4">
    <source>
        <dbReference type="ARBA" id="ARBA00022692"/>
    </source>
</evidence>
<dbReference type="PANTHER" id="PTHR30042:SF2">
    <property type="entry name" value="POTASSIUM-TRANSPORTING ATPASE KDPC SUBUNIT"/>
    <property type="match status" value="1"/>
</dbReference>
<dbReference type="EMBL" id="JALXTC010000020">
    <property type="protein sequence ID" value="MCT2117345.1"/>
    <property type="molecule type" value="Genomic_DNA"/>
</dbReference>
<keyword evidence="3 11" id="KW-0633">Potassium transport</keyword>
<dbReference type="Proteomes" id="UP001206890">
    <property type="component" value="Unassembled WGS sequence"/>
</dbReference>
<evidence type="ECO:0000256" key="6">
    <source>
        <dbReference type="ARBA" id="ARBA00022840"/>
    </source>
</evidence>
<gene>
    <name evidence="11" type="primary">kdpC</name>
    <name evidence="12" type="ORF">M3D93_06210</name>
</gene>
<evidence type="ECO:0000256" key="5">
    <source>
        <dbReference type="ARBA" id="ARBA00022741"/>
    </source>
</evidence>
<keyword evidence="5 11" id="KW-0547">Nucleotide-binding</keyword>
<comment type="similarity">
    <text evidence="11">Belongs to the KdpC family.</text>
</comment>
<evidence type="ECO:0000313" key="12">
    <source>
        <dbReference type="EMBL" id="MCT2117345.1"/>
    </source>
</evidence>
<evidence type="ECO:0000256" key="7">
    <source>
        <dbReference type="ARBA" id="ARBA00022958"/>
    </source>
</evidence>
<comment type="subcellular location">
    <subcellularLocation>
        <location evidence="11">Cell membrane</location>
        <topology evidence="11">Single-pass membrane protein</topology>
    </subcellularLocation>
</comment>
<dbReference type="Pfam" id="PF02669">
    <property type="entry name" value="KdpC"/>
    <property type="match status" value="1"/>
</dbReference>
<keyword evidence="8 11" id="KW-1133">Transmembrane helix</keyword>
<keyword evidence="7 11" id="KW-0630">Potassium</keyword>
<accession>A0AAW5Q8H3</accession>
<protein>
    <recommendedName>
        <fullName evidence="11">Potassium-transporting ATPase KdpC subunit</fullName>
    </recommendedName>
    <alternativeName>
        <fullName evidence="11">ATP phosphohydrolase [potassium-transporting] C chain</fullName>
    </alternativeName>
    <alternativeName>
        <fullName evidence="11">Potassium-binding and translocating subunit C</fullName>
    </alternativeName>
    <alternativeName>
        <fullName evidence="11">Potassium-translocating ATPase C chain</fullName>
    </alternativeName>
</protein>
<dbReference type="AlphaFoldDB" id="A0AAW5Q8H3"/>
<reference evidence="12" key="1">
    <citation type="submission" date="2022-04" db="EMBL/GenBank/DDBJ databases">
        <title>Human microbiome associated bacterial genomes.</title>
        <authorList>
            <person name="Sandstrom S."/>
            <person name="Salamzade R."/>
            <person name="Kalan L.R."/>
        </authorList>
    </citation>
    <scope>NUCLEOTIDE SEQUENCE</scope>
    <source>
        <strain evidence="12">P3-SID1762</strain>
    </source>
</reference>
<evidence type="ECO:0000256" key="2">
    <source>
        <dbReference type="ARBA" id="ARBA00022475"/>
    </source>
</evidence>
<keyword evidence="10 11" id="KW-0472">Membrane</keyword>
<comment type="subunit">
    <text evidence="11">The system is composed of three essential subunits: KdpA, KdpB and KdpC.</text>
</comment>